<gene>
    <name evidence="3" type="ORF">NPX13_g5319</name>
</gene>
<protein>
    <submittedName>
        <fullName evidence="3">Uncharacterized protein</fullName>
    </submittedName>
</protein>
<dbReference type="AlphaFoldDB" id="A0A9W8NES1"/>
<comment type="caution">
    <text evidence="3">The sequence shown here is derived from an EMBL/GenBank/DDBJ whole genome shotgun (WGS) entry which is preliminary data.</text>
</comment>
<evidence type="ECO:0000313" key="3">
    <source>
        <dbReference type="EMBL" id="KAJ3571602.1"/>
    </source>
</evidence>
<dbReference type="Proteomes" id="UP001148614">
    <property type="component" value="Unassembled WGS sequence"/>
</dbReference>
<sequence length="502" mass="55153">MASTTPAMANHGQAEPLRPTFYGYIGTTMDALTLFEACLSGHLLHVARRPHDGERQNIIKSGAVFVYEEHSSGIKRWTDGVPWSPSRILGNFLLYRELERAFKPGEKKRAIRRNKSELGVSKRSPKRKTSESLDSTARGAAIASQQDPSLAEERSLVGSLVDSYPFKPGGLVKKTISVTVGPISHHMVSYYSIEDVKANRLPTPGQDSRLAGVCPRFALYNQNNFRSPVDDSELNVADVASFTNPNMAYAAMVDARSRATSFSAGQYVQPQAAWPTTQPYAGTTTYGMQAAYPSTSAGSYRQQQPPMSPYQYDVSPFRHNQQPDYALAQNHVQNQAQGRRHSALPNLNRSSQVAYPTQMMPNGNMAVDHRLSTYTHADLYSSAVNNAAQQNIATNFNNDTAHTTPHTTPHGTNMFDQFTNSFNSFVPTSGGAMFGSTSDNTTPNNLSMAMTNAATSQEGQLWEETATSQEGENWNGTVTTREEEPWEGSSAFIPKCETDFDS</sequence>
<keyword evidence="4" id="KW-1185">Reference proteome</keyword>
<accession>A0A9W8NES1</accession>
<organism evidence="3 4">
    <name type="scientific">Xylaria arbuscula</name>
    <dbReference type="NCBI Taxonomy" id="114810"/>
    <lineage>
        <taxon>Eukaryota</taxon>
        <taxon>Fungi</taxon>
        <taxon>Dikarya</taxon>
        <taxon>Ascomycota</taxon>
        <taxon>Pezizomycotina</taxon>
        <taxon>Sordariomycetes</taxon>
        <taxon>Xylariomycetidae</taxon>
        <taxon>Xylariales</taxon>
        <taxon>Xylariaceae</taxon>
        <taxon>Xylaria</taxon>
    </lineage>
</organism>
<name>A0A9W8NES1_9PEZI</name>
<dbReference type="Pfam" id="PF09729">
    <property type="entry name" value="Gti1_Pac2"/>
    <property type="match status" value="1"/>
</dbReference>
<reference evidence="3" key="1">
    <citation type="submission" date="2022-07" db="EMBL/GenBank/DDBJ databases">
        <title>Genome Sequence of Xylaria arbuscula.</title>
        <authorList>
            <person name="Buettner E."/>
        </authorList>
    </citation>
    <scope>NUCLEOTIDE SEQUENCE</scope>
    <source>
        <strain evidence="3">VT107</strain>
    </source>
</reference>
<comment type="similarity">
    <text evidence="1">Belongs to the MIT1/WOR1 family.</text>
</comment>
<feature type="region of interest" description="Disordered" evidence="2">
    <location>
        <begin position="113"/>
        <end position="148"/>
    </location>
</feature>
<dbReference type="GO" id="GO:0003677">
    <property type="term" value="F:DNA binding"/>
    <property type="evidence" value="ECO:0007669"/>
    <property type="project" value="TreeGrafter"/>
</dbReference>
<dbReference type="EMBL" id="JANPWZ010000830">
    <property type="protein sequence ID" value="KAJ3571602.1"/>
    <property type="molecule type" value="Genomic_DNA"/>
</dbReference>
<dbReference type="InterPro" id="IPR018608">
    <property type="entry name" value="Gti1/Pac2"/>
</dbReference>
<evidence type="ECO:0000256" key="1">
    <source>
        <dbReference type="ARBA" id="ARBA00008359"/>
    </source>
</evidence>
<dbReference type="VEuPathDB" id="FungiDB:F4678DRAFT_482322"/>
<evidence type="ECO:0000256" key="2">
    <source>
        <dbReference type="SAM" id="MobiDB-lite"/>
    </source>
</evidence>
<dbReference type="PANTHER" id="PTHR28027:SF2">
    <property type="entry name" value="TRANSCRIPTIONAL REGULATOR MIT1"/>
    <property type="match status" value="1"/>
</dbReference>
<evidence type="ECO:0000313" key="4">
    <source>
        <dbReference type="Proteomes" id="UP001148614"/>
    </source>
</evidence>
<proteinExistence type="inferred from homology"/>
<dbReference type="PANTHER" id="PTHR28027">
    <property type="entry name" value="TRANSCRIPTIONAL REGULATOR MIT1"/>
    <property type="match status" value="1"/>
</dbReference>